<sequence>MTALTPRARLLALLILSLALSLASYQLVTGYVEEQASIEVEEQREEEIGILVTQRDILAGEIINVDTLVIRSFPKSLVQDGWLRPEDAPSIFGLASSRFIDRGEPLTTDAIKPYQTPHFSSQLRPGFYAVTSLVSVHQLHNGLIKIGDRVTLRGNDFQQNNKPLEMVNIPVIAMDNFDHHTQLELNPSQFLPSTMTFELTPRQAAVFEAMRMQDYSVWLQHADTSYTAAEQPQPIKIHRFFAQEANANAVY</sequence>
<reference evidence="2 3" key="1">
    <citation type="submission" date="2018-09" db="EMBL/GenBank/DDBJ databases">
        <title>Whole genome sequencing of Idiomarina andamanensis W-5T (LMG 29773T= JCM 31645T).</title>
        <authorList>
            <person name="Das S.K."/>
        </authorList>
    </citation>
    <scope>NUCLEOTIDE SEQUENCE [LARGE SCALE GENOMIC DNA]</scope>
    <source>
        <strain evidence="2 3">W-5T</strain>
    </source>
</reference>
<dbReference type="Proteomes" id="UP000427820">
    <property type="component" value="Chromosome"/>
</dbReference>
<evidence type="ECO:0000259" key="1">
    <source>
        <dbReference type="SMART" id="SM00858"/>
    </source>
</evidence>
<organism evidence="2 3">
    <name type="scientific">Pseudidiomarina andamanensis</name>
    <dbReference type="NCBI Taxonomy" id="1940690"/>
    <lineage>
        <taxon>Bacteria</taxon>
        <taxon>Pseudomonadati</taxon>
        <taxon>Pseudomonadota</taxon>
        <taxon>Gammaproteobacteria</taxon>
        <taxon>Alteromonadales</taxon>
        <taxon>Idiomarinaceae</taxon>
        <taxon>Pseudidiomarina</taxon>
    </lineage>
</organism>
<dbReference type="CDD" id="cd11614">
    <property type="entry name" value="SAF_CpaB_FlgA_like"/>
    <property type="match status" value="1"/>
</dbReference>
<dbReference type="InterPro" id="IPR013974">
    <property type="entry name" value="SAF"/>
</dbReference>
<dbReference type="RefSeq" id="WP_156266973.1">
    <property type="nucleotide sequence ID" value="NZ_CP032551.1"/>
</dbReference>
<accession>A0AA92ESA8</accession>
<dbReference type="KEGG" id="panm:D3795_05700"/>
<dbReference type="SMART" id="SM00858">
    <property type="entry name" value="SAF"/>
    <property type="match status" value="1"/>
</dbReference>
<evidence type="ECO:0000313" key="2">
    <source>
        <dbReference type="EMBL" id="QGT95692.1"/>
    </source>
</evidence>
<evidence type="ECO:0000313" key="3">
    <source>
        <dbReference type="Proteomes" id="UP000427820"/>
    </source>
</evidence>
<name>A0AA92ESA8_9GAMM</name>
<dbReference type="AlphaFoldDB" id="A0AA92ESA8"/>
<dbReference type="EMBL" id="CP032551">
    <property type="protein sequence ID" value="QGT95692.1"/>
    <property type="molecule type" value="Genomic_DNA"/>
</dbReference>
<proteinExistence type="predicted"/>
<feature type="domain" description="SAF" evidence="1">
    <location>
        <begin position="48"/>
        <end position="112"/>
    </location>
</feature>
<gene>
    <name evidence="2" type="ORF">D3795_05700</name>
</gene>
<protein>
    <recommendedName>
        <fullName evidence="1">SAF domain-containing protein</fullName>
    </recommendedName>
</protein>
<keyword evidence="3" id="KW-1185">Reference proteome</keyword>